<dbReference type="PANTHER" id="PTHR46900:SF4">
    <property type="entry name" value="FERM AND PDZ DOMAIN CONTAINING 2"/>
    <property type="match status" value="1"/>
</dbReference>
<dbReference type="SUPFAM" id="SSF56112">
    <property type="entry name" value="Protein kinase-like (PK-like)"/>
    <property type="match status" value="1"/>
</dbReference>
<comment type="caution">
    <text evidence="3">The sequence shown here is derived from an EMBL/GenBank/DDBJ whole genome shotgun (WGS) entry which is preliminary data.</text>
</comment>
<dbReference type="EMBL" id="BEZZ01000212">
    <property type="protein sequence ID" value="GCC28585.1"/>
    <property type="molecule type" value="Genomic_DNA"/>
</dbReference>
<evidence type="ECO:0000313" key="4">
    <source>
        <dbReference type="Proteomes" id="UP000287033"/>
    </source>
</evidence>
<evidence type="ECO:0000259" key="2">
    <source>
        <dbReference type="PROSITE" id="PS51377"/>
    </source>
</evidence>
<reference evidence="3 4" key="1">
    <citation type="journal article" date="2018" name="Nat. Ecol. Evol.">
        <title>Shark genomes provide insights into elasmobranch evolution and the origin of vertebrates.</title>
        <authorList>
            <person name="Hara Y"/>
            <person name="Yamaguchi K"/>
            <person name="Onimaru K"/>
            <person name="Kadota M"/>
            <person name="Koyanagi M"/>
            <person name="Keeley SD"/>
            <person name="Tatsumi K"/>
            <person name="Tanaka K"/>
            <person name="Motone F"/>
            <person name="Kageyama Y"/>
            <person name="Nozu R"/>
            <person name="Adachi N"/>
            <person name="Nishimura O"/>
            <person name="Nakagawa R"/>
            <person name="Tanegashima C"/>
            <person name="Kiyatake I"/>
            <person name="Matsumoto R"/>
            <person name="Murakumo K"/>
            <person name="Nishida K"/>
            <person name="Terakita A"/>
            <person name="Kuratani S"/>
            <person name="Sato K"/>
            <person name="Hyodo S Kuraku.S."/>
        </authorList>
    </citation>
    <scope>NUCLEOTIDE SEQUENCE [LARGE SCALE GENOMIC DNA]</scope>
</reference>
<dbReference type="STRING" id="137246.A0A401SDW2"/>
<keyword evidence="4" id="KW-1185">Reference proteome</keyword>
<dbReference type="InterPro" id="IPR011009">
    <property type="entry name" value="Kinase-like_dom_sf"/>
</dbReference>
<dbReference type="PANTHER" id="PTHR46900">
    <property type="entry name" value="TYROSINE-PROTEIN PHOSPHATASE NON-RECEPTOR TYPE 13"/>
    <property type="match status" value="1"/>
</dbReference>
<dbReference type="Gene3D" id="1.10.510.10">
    <property type="entry name" value="Transferase(Phosphotransferase) domain 1"/>
    <property type="match status" value="1"/>
</dbReference>
<keyword evidence="1" id="KW-0677">Repeat</keyword>
<dbReference type="Pfam" id="PF16474">
    <property type="entry name" value="KIND"/>
    <property type="match status" value="1"/>
</dbReference>
<protein>
    <recommendedName>
        <fullName evidence="2">KIND domain-containing protein</fullName>
    </recommendedName>
</protein>
<gene>
    <name evidence="3" type="ORF">chiPu_0007016</name>
</gene>
<dbReference type="InterPro" id="IPR011019">
    <property type="entry name" value="KIND_dom"/>
</dbReference>
<proteinExistence type="predicted"/>
<dbReference type="Proteomes" id="UP000287033">
    <property type="component" value="Unassembled WGS sequence"/>
</dbReference>
<accession>A0A401SDW2</accession>
<evidence type="ECO:0000313" key="3">
    <source>
        <dbReference type="EMBL" id="GCC28585.1"/>
    </source>
</evidence>
<dbReference type="SMART" id="SM00750">
    <property type="entry name" value="KIND"/>
    <property type="match status" value="1"/>
</dbReference>
<dbReference type="AlphaFoldDB" id="A0A401SDW2"/>
<name>A0A401SDW2_CHIPU</name>
<organism evidence="3 4">
    <name type="scientific">Chiloscyllium punctatum</name>
    <name type="common">Brownbanded bambooshark</name>
    <name type="synonym">Hemiscyllium punctatum</name>
    <dbReference type="NCBI Taxonomy" id="137246"/>
    <lineage>
        <taxon>Eukaryota</taxon>
        <taxon>Metazoa</taxon>
        <taxon>Chordata</taxon>
        <taxon>Craniata</taxon>
        <taxon>Vertebrata</taxon>
        <taxon>Chondrichthyes</taxon>
        <taxon>Elasmobranchii</taxon>
        <taxon>Galeomorphii</taxon>
        <taxon>Galeoidea</taxon>
        <taxon>Orectolobiformes</taxon>
        <taxon>Hemiscylliidae</taxon>
        <taxon>Chiloscyllium</taxon>
    </lineage>
</organism>
<dbReference type="OrthoDB" id="165498at2759"/>
<evidence type="ECO:0000256" key="1">
    <source>
        <dbReference type="ARBA" id="ARBA00022737"/>
    </source>
</evidence>
<feature type="domain" description="KIND" evidence="2">
    <location>
        <begin position="36"/>
        <end position="210"/>
    </location>
</feature>
<dbReference type="PROSITE" id="PS51377">
    <property type="entry name" value="KIND"/>
    <property type="match status" value="1"/>
</dbReference>
<dbReference type="InterPro" id="IPR052074">
    <property type="entry name" value="NonRcpt_TyrProt_Phosphatase"/>
</dbReference>
<sequence length="388" mass="42516">MKRAWIKVGFPLHPGGYRTPLETSGFSSSAMSNSFVTLAEVLEARGSPMDDDEIWALLLQAAEVLQENALEGSPFHSILSPWSVLLSASGGLTFRSNVSGADIYTFAAPELLQGRSSSSQLGIEKMHLYSLGMTLYWAADYHLPETQPVQLSGPLNQLLLSMCEDLPHKRVSLETIVNTCEMHRQNLGLPPASTCLRKLVQLVLGSTAEVQKEDSVTNQPDRSTVIRERLHRKQNPELAAVTRRINNHKGVNSVAQPTEAGIDLWISRRSLSYQSPSPSAPFTKSFSGDCVPRNGSVMSFAVIPDANGNYNVSKPLMGVSSYSQHLARSREFLTGRPQQATLGNKEPHSSSAASITSALDAFRRVKEGQGGLQRLESPMLSEGKWNWR</sequence>